<dbReference type="Proteomes" id="UP000185696">
    <property type="component" value="Unassembled WGS sequence"/>
</dbReference>
<keyword evidence="1" id="KW-0805">Transcription regulation</keyword>
<dbReference type="EMBL" id="MSIF01000012">
    <property type="protein sequence ID" value="OLF08331.1"/>
    <property type="molecule type" value="Genomic_DNA"/>
</dbReference>
<evidence type="ECO:0000256" key="2">
    <source>
        <dbReference type="ARBA" id="ARBA00023125"/>
    </source>
</evidence>
<reference evidence="6 7" key="1">
    <citation type="submission" date="2016-12" db="EMBL/GenBank/DDBJ databases">
        <title>The draft genome sequence of Actinophytocola xinjiangensis.</title>
        <authorList>
            <person name="Wang W."/>
            <person name="Yuan L."/>
        </authorList>
    </citation>
    <scope>NUCLEOTIDE SEQUENCE [LARGE SCALE GENOMIC DNA]</scope>
    <source>
        <strain evidence="6 7">CGMCC 4.4663</strain>
    </source>
</reference>
<dbReference type="RefSeq" id="WP_075135073.1">
    <property type="nucleotide sequence ID" value="NZ_MSIF01000012.1"/>
</dbReference>
<name>A0A7Z1AWU2_9PSEU</name>
<keyword evidence="2 4" id="KW-0238">DNA-binding</keyword>
<dbReference type="PRINTS" id="PR00455">
    <property type="entry name" value="HTHTETR"/>
</dbReference>
<keyword evidence="3" id="KW-0804">Transcription</keyword>
<dbReference type="GO" id="GO:0000976">
    <property type="term" value="F:transcription cis-regulatory region binding"/>
    <property type="evidence" value="ECO:0007669"/>
    <property type="project" value="TreeGrafter"/>
</dbReference>
<dbReference type="InterPro" id="IPR001647">
    <property type="entry name" value="HTH_TetR"/>
</dbReference>
<comment type="caution">
    <text evidence="6">The sequence shown here is derived from an EMBL/GenBank/DDBJ whole genome shotgun (WGS) entry which is preliminary data.</text>
</comment>
<proteinExistence type="predicted"/>
<dbReference type="InterPro" id="IPR050109">
    <property type="entry name" value="HTH-type_TetR-like_transc_reg"/>
</dbReference>
<keyword evidence="7" id="KW-1185">Reference proteome</keyword>
<organism evidence="6 7">
    <name type="scientific">Actinophytocola xinjiangensis</name>
    <dbReference type="NCBI Taxonomy" id="485602"/>
    <lineage>
        <taxon>Bacteria</taxon>
        <taxon>Bacillati</taxon>
        <taxon>Actinomycetota</taxon>
        <taxon>Actinomycetes</taxon>
        <taxon>Pseudonocardiales</taxon>
        <taxon>Pseudonocardiaceae</taxon>
    </lineage>
</organism>
<evidence type="ECO:0000256" key="1">
    <source>
        <dbReference type="ARBA" id="ARBA00023015"/>
    </source>
</evidence>
<dbReference type="PANTHER" id="PTHR30055:SF234">
    <property type="entry name" value="HTH-TYPE TRANSCRIPTIONAL REGULATOR BETI"/>
    <property type="match status" value="1"/>
</dbReference>
<dbReference type="SUPFAM" id="SSF46689">
    <property type="entry name" value="Homeodomain-like"/>
    <property type="match status" value="1"/>
</dbReference>
<dbReference type="InterPro" id="IPR009057">
    <property type="entry name" value="Homeodomain-like_sf"/>
</dbReference>
<feature type="DNA-binding region" description="H-T-H motif" evidence="4">
    <location>
        <begin position="26"/>
        <end position="45"/>
    </location>
</feature>
<dbReference type="Gene3D" id="1.10.357.10">
    <property type="entry name" value="Tetracycline Repressor, domain 2"/>
    <property type="match status" value="1"/>
</dbReference>
<evidence type="ECO:0000259" key="5">
    <source>
        <dbReference type="PROSITE" id="PS50977"/>
    </source>
</evidence>
<sequence>MDGDTRETIREVAIDLFSTRGFDQTSLREIAERVGLTKASLYYHYPSKQALLTAIVSPLLDGWRAVTDEAEGMAHTPDNVRHVLTTLLDVMVVNRPLASVLLRDPAGVVAAAGPLWQDMIDVATRLTNWVAGPEPTVAQRLRAIAAMEVLRAAYSSITYLREEVADAEMREVLLDSALGALRR</sequence>
<evidence type="ECO:0000313" key="7">
    <source>
        <dbReference type="Proteomes" id="UP000185696"/>
    </source>
</evidence>
<feature type="domain" description="HTH tetR-type" evidence="5">
    <location>
        <begin position="3"/>
        <end position="63"/>
    </location>
</feature>
<dbReference type="AlphaFoldDB" id="A0A7Z1AWU2"/>
<dbReference type="Pfam" id="PF00440">
    <property type="entry name" value="TetR_N"/>
    <property type="match status" value="1"/>
</dbReference>
<accession>A0A7Z1AWU2</accession>
<protein>
    <recommendedName>
        <fullName evidence="5">HTH tetR-type domain-containing protein</fullName>
    </recommendedName>
</protein>
<dbReference type="GO" id="GO:0003700">
    <property type="term" value="F:DNA-binding transcription factor activity"/>
    <property type="evidence" value="ECO:0007669"/>
    <property type="project" value="TreeGrafter"/>
</dbReference>
<dbReference type="PROSITE" id="PS50977">
    <property type="entry name" value="HTH_TETR_2"/>
    <property type="match status" value="1"/>
</dbReference>
<evidence type="ECO:0000256" key="4">
    <source>
        <dbReference type="PROSITE-ProRule" id="PRU00335"/>
    </source>
</evidence>
<evidence type="ECO:0000256" key="3">
    <source>
        <dbReference type="ARBA" id="ARBA00023163"/>
    </source>
</evidence>
<evidence type="ECO:0000313" key="6">
    <source>
        <dbReference type="EMBL" id="OLF08331.1"/>
    </source>
</evidence>
<dbReference type="PANTHER" id="PTHR30055">
    <property type="entry name" value="HTH-TYPE TRANSCRIPTIONAL REGULATOR RUTR"/>
    <property type="match status" value="1"/>
</dbReference>
<gene>
    <name evidence="6" type="ORF">BLA60_23135</name>
</gene>
<dbReference type="OrthoDB" id="3186364at2"/>